<feature type="compositionally biased region" description="Basic and acidic residues" evidence="2">
    <location>
        <begin position="122"/>
        <end position="132"/>
    </location>
</feature>
<comment type="caution">
    <text evidence="3">The sequence shown here is derived from an EMBL/GenBank/DDBJ whole genome shotgun (WGS) entry which is preliminary data.</text>
</comment>
<reference evidence="4" key="1">
    <citation type="journal article" date="2019" name="Int. J. Syst. Evol. Microbiol.">
        <title>The Global Catalogue of Microorganisms (GCM) 10K type strain sequencing project: providing services to taxonomists for standard genome sequencing and annotation.</title>
        <authorList>
            <consortium name="The Broad Institute Genomics Platform"/>
            <consortium name="The Broad Institute Genome Sequencing Center for Infectious Disease"/>
            <person name="Wu L."/>
            <person name="Ma J."/>
        </authorList>
    </citation>
    <scope>NUCLEOTIDE SEQUENCE [LARGE SCALE GENOMIC DNA]</scope>
    <source>
        <strain evidence="4">CCUG 57263</strain>
    </source>
</reference>
<proteinExistence type="predicted"/>
<dbReference type="RefSeq" id="WP_379290595.1">
    <property type="nucleotide sequence ID" value="NZ_JBHTIU010000082.1"/>
</dbReference>
<dbReference type="Proteomes" id="UP001597120">
    <property type="component" value="Unassembled WGS sequence"/>
</dbReference>
<accession>A0ABW3DDG7</accession>
<keyword evidence="1" id="KW-0175">Coiled coil</keyword>
<feature type="compositionally biased region" description="Acidic residues" evidence="2">
    <location>
        <begin position="133"/>
        <end position="146"/>
    </location>
</feature>
<name>A0ABW3DDG7_9BACL</name>
<evidence type="ECO:0000256" key="1">
    <source>
        <dbReference type="SAM" id="Coils"/>
    </source>
</evidence>
<evidence type="ECO:0000313" key="4">
    <source>
        <dbReference type="Proteomes" id="UP001597120"/>
    </source>
</evidence>
<keyword evidence="4" id="KW-1185">Reference proteome</keyword>
<sequence>MSSSGRTERAVHIFGVRHLSPGGAQHLKQFLHEIQPTAVLIEGPSDATQEIRHLVNKSTKPPVALLAFTADLPIRTAMWPLAVYSPEYQAMKWAEEQGAYCAFIDLPSSVMLALDLGQSRIDERGEDKKSDEGNEGNEGGEGDVSDEGGGIVERDEGNGEREVQEERLHSRSLYERIAKLAGEYDYEMYWERHYEHNLSRDAYRQAILASSAQMREWTEEEEWVTARKEYAYNALRELYMLSQIEAAIAAGHAPERIVVVCGAYHASALATLPAGMTDAEFDLLPKRNTKLTLMPYSYYRLSSMSGYGAGNRAPRYFEMMWEAMEAGRPQDLAYRYLSQVAGRLRQSGTHRSTAEVIEAVRLAQSLAALHGGSAPTLRDLHDAAQSIFGHGELSVVAEPLARVDVGTAIGELAEGVSQTPIQDDLNRQFKLLKLDKYKSAVAADLALDLRENRRVKSEEAAYLDLHRSVLLHRMQLLGITFARKQASGQDSATWAEHWVLQWTPEVEIEVVESTLLGETIELAAAFRLQQQLESCTSVSEASALIRVACECAMLSQMEAARETLQKLAVDSQDVGQIAGAAHQLAIIIGYGDIRKLDTAPLLPLLEQLFLRACLFLVDACGCNDEASGALLTAIHELNQIAQEHHELVDEALWVKELHHLAGRDDRNPRLSGYACAILLERGELSAGECAEEVSRRLSPGVPADLGAGWFEGLSMRNRYSLLSRMSLWEQLNEYIAELDDEEFRRALVFLRRAFSSFNSREKTMVAEMLGELWNVNAEAAAEVLTGELKEAEEQMLDELNDFDFGDL</sequence>
<dbReference type="InterPro" id="IPR043737">
    <property type="entry name" value="DUF5682"/>
</dbReference>
<evidence type="ECO:0000256" key="2">
    <source>
        <dbReference type="SAM" id="MobiDB-lite"/>
    </source>
</evidence>
<dbReference type="Pfam" id="PF18934">
    <property type="entry name" value="DUF5682"/>
    <property type="match status" value="1"/>
</dbReference>
<evidence type="ECO:0000313" key="3">
    <source>
        <dbReference type="EMBL" id="MFD0871515.1"/>
    </source>
</evidence>
<protein>
    <submittedName>
        <fullName evidence="3">DUF5682 family protein</fullName>
    </submittedName>
</protein>
<dbReference type="EMBL" id="JBHTIU010000082">
    <property type="protein sequence ID" value="MFD0871515.1"/>
    <property type="molecule type" value="Genomic_DNA"/>
</dbReference>
<organism evidence="3 4">
    <name type="scientific">Paenibacillus residui</name>
    <dbReference type="NCBI Taxonomy" id="629724"/>
    <lineage>
        <taxon>Bacteria</taxon>
        <taxon>Bacillati</taxon>
        <taxon>Bacillota</taxon>
        <taxon>Bacilli</taxon>
        <taxon>Bacillales</taxon>
        <taxon>Paenibacillaceae</taxon>
        <taxon>Paenibacillus</taxon>
    </lineage>
</organism>
<gene>
    <name evidence="3" type="ORF">ACFQ03_20450</name>
</gene>
<feature type="compositionally biased region" description="Basic and acidic residues" evidence="2">
    <location>
        <begin position="152"/>
        <end position="166"/>
    </location>
</feature>
<feature type="coiled-coil region" evidence="1">
    <location>
        <begin position="774"/>
        <end position="801"/>
    </location>
</feature>
<feature type="region of interest" description="Disordered" evidence="2">
    <location>
        <begin position="122"/>
        <end position="166"/>
    </location>
</feature>